<dbReference type="Pfam" id="PF25545">
    <property type="entry name" value="DUF7924"/>
    <property type="match status" value="1"/>
</dbReference>
<dbReference type="InterPro" id="IPR057684">
    <property type="entry name" value="DUF7924"/>
</dbReference>
<dbReference type="AlphaFoldDB" id="A0A2S4KPJ9"/>
<evidence type="ECO:0000313" key="4">
    <source>
        <dbReference type="Proteomes" id="UP000237481"/>
    </source>
</evidence>
<feature type="domain" description="DUF7924" evidence="2">
    <location>
        <begin position="169"/>
        <end position="394"/>
    </location>
</feature>
<keyword evidence="4" id="KW-1185">Reference proteome</keyword>
<accession>A0A2S4KPJ9</accession>
<dbReference type="Proteomes" id="UP000237481">
    <property type="component" value="Unassembled WGS sequence"/>
</dbReference>
<protein>
    <recommendedName>
        <fullName evidence="2">DUF7924 domain-containing protein</fullName>
    </recommendedName>
</protein>
<dbReference type="PANTHER" id="PTHR42470">
    <property type="entry name" value="VAST DOMAIN-CONTAINING PROTEIN"/>
    <property type="match status" value="1"/>
</dbReference>
<evidence type="ECO:0000256" key="1">
    <source>
        <dbReference type="SAM" id="MobiDB-lite"/>
    </source>
</evidence>
<feature type="region of interest" description="Disordered" evidence="1">
    <location>
        <begin position="1"/>
        <end position="42"/>
    </location>
</feature>
<dbReference type="STRING" id="94208.A0A2S4KPJ9"/>
<evidence type="ECO:0000313" key="3">
    <source>
        <dbReference type="EMBL" id="POR32125.1"/>
    </source>
</evidence>
<feature type="region of interest" description="Disordered" evidence="1">
    <location>
        <begin position="404"/>
        <end position="446"/>
    </location>
</feature>
<organism evidence="3 4">
    <name type="scientific">Tolypocladium paradoxum</name>
    <dbReference type="NCBI Taxonomy" id="94208"/>
    <lineage>
        <taxon>Eukaryota</taxon>
        <taxon>Fungi</taxon>
        <taxon>Dikarya</taxon>
        <taxon>Ascomycota</taxon>
        <taxon>Pezizomycotina</taxon>
        <taxon>Sordariomycetes</taxon>
        <taxon>Hypocreomycetidae</taxon>
        <taxon>Hypocreales</taxon>
        <taxon>Ophiocordycipitaceae</taxon>
        <taxon>Tolypocladium</taxon>
    </lineage>
</organism>
<gene>
    <name evidence="3" type="ORF">TPAR_07662</name>
</gene>
<proteinExistence type="predicted"/>
<evidence type="ECO:0000259" key="2">
    <source>
        <dbReference type="Pfam" id="PF25545"/>
    </source>
</evidence>
<name>A0A2S4KPJ9_9HYPO</name>
<sequence length="446" mass="49676">MAPARTQEVADSASSGSLDHEPQRKTVHKGASPHPPDRGEDMPTIAEFASMLRDASTQTHLVPPGSPWHLYCDDAFEVAANRDFWRAEQEPAMYRILARKNSSRSTRHSVGHRAPGDTGLSVIKSLEVAGCFLFPLERGISAENALLCLNLLVRERPIPPASLFSDGIFDITRRKMGSWDKATMFRYITPLVVPSVEILAAAGSTRLECLVESIYEEWTNSSPLAGLPPRPDYSVGFHNAAFSDHQLVKLGPFVGRLAEQDQSFFMGTSNMYFPFLSCHVFRQGGAAHDAHHHTGHSMALAVRGVVELFRLLKREDEVNRQVLAFSVVHSCVVVQIYVHYAEVQGETTKYFRQELRSFNLEAGGGRDRWAAHSFIRNVYDVWMPMHLQKIHSAVDQLPTPHGDPVYGVVHPYEDDVDPTEDDVGPTGDDMDVDPPADQDDADWCDC</sequence>
<dbReference type="EMBL" id="PKSG01000897">
    <property type="protein sequence ID" value="POR32125.1"/>
    <property type="molecule type" value="Genomic_DNA"/>
</dbReference>
<comment type="caution">
    <text evidence="3">The sequence shown here is derived from an EMBL/GenBank/DDBJ whole genome shotgun (WGS) entry which is preliminary data.</text>
</comment>
<dbReference type="PANTHER" id="PTHR42470:SF2">
    <property type="match status" value="1"/>
</dbReference>
<reference evidence="3 4" key="1">
    <citation type="submission" date="2018-01" db="EMBL/GenBank/DDBJ databases">
        <title>Harnessing the power of phylogenomics to disentangle the directionality and signatures of interkingdom host jumping in the parasitic fungal genus Tolypocladium.</title>
        <authorList>
            <person name="Quandt C.A."/>
            <person name="Patterson W."/>
            <person name="Spatafora J.W."/>
        </authorList>
    </citation>
    <scope>NUCLEOTIDE SEQUENCE [LARGE SCALE GENOMIC DNA]</scope>
    <source>
        <strain evidence="3 4">NRBC 100945</strain>
    </source>
</reference>
<feature type="compositionally biased region" description="Acidic residues" evidence="1">
    <location>
        <begin position="414"/>
        <end position="446"/>
    </location>
</feature>
<dbReference type="OrthoDB" id="5132737at2759"/>